<evidence type="ECO:0000313" key="2">
    <source>
        <dbReference type="Proteomes" id="UP000075243"/>
    </source>
</evidence>
<reference evidence="1 2" key="1">
    <citation type="journal article" date="2012" name="Nat. Biotechnol.">
        <title>Draft genome sequence of pigeonpea (Cajanus cajan), an orphan legume crop of resource-poor farmers.</title>
        <authorList>
            <person name="Varshney R.K."/>
            <person name="Chen W."/>
            <person name="Li Y."/>
            <person name="Bharti A.K."/>
            <person name="Saxena R.K."/>
            <person name="Schlueter J.A."/>
            <person name="Donoghue M.T."/>
            <person name="Azam S."/>
            <person name="Fan G."/>
            <person name="Whaley A.M."/>
            <person name="Farmer A.D."/>
            <person name="Sheridan J."/>
            <person name="Iwata A."/>
            <person name="Tuteja R."/>
            <person name="Penmetsa R.V."/>
            <person name="Wu W."/>
            <person name="Upadhyaya H.D."/>
            <person name="Yang S.P."/>
            <person name="Shah T."/>
            <person name="Saxena K.B."/>
            <person name="Michael T."/>
            <person name="McCombie W.R."/>
            <person name="Yang B."/>
            <person name="Zhang G."/>
            <person name="Yang H."/>
            <person name="Wang J."/>
            <person name="Spillane C."/>
            <person name="Cook D.R."/>
            <person name="May G.D."/>
            <person name="Xu X."/>
            <person name="Jackson S.A."/>
        </authorList>
    </citation>
    <scope>NUCLEOTIDE SEQUENCE [LARGE SCALE GENOMIC DNA]</scope>
    <source>
        <strain evidence="2">cv. Asha</strain>
    </source>
</reference>
<protein>
    <submittedName>
        <fullName evidence="1">Uncharacterized protein</fullName>
    </submittedName>
</protein>
<gene>
    <name evidence="1" type="ORF">KK1_020148</name>
</gene>
<name>A0A151U9D5_CAJCA</name>
<keyword evidence="2" id="KW-1185">Reference proteome</keyword>
<proteinExistence type="predicted"/>
<organism evidence="1 2">
    <name type="scientific">Cajanus cajan</name>
    <name type="common">Pigeon pea</name>
    <name type="synonym">Cajanus indicus</name>
    <dbReference type="NCBI Taxonomy" id="3821"/>
    <lineage>
        <taxon>Eukaryota</taxon>
        <taxon>Viridiplantae</taxon>
        <taxon>Streptophyta</taxon>
        <taxon>Embryophyta</taxon>
        <taxon>Tracheophyta</taxon>
        <taxon>Spermatophyta</taxon>
        <taxon>Magnoliopsida</taxon>
        <taxon>eudicotyledons</taxon>
        <taxon>Gunneridae</taxon>
        <taxon>Pentapetalae</taxon>
        <taxon>rosids</taxon>
        <taxon>fabids</taxon>
        <taxon>Fabales</taxon>
        <taxon>Fabaceae</taxon>
        <taxon>Papilionoideae</taxon>
        <taxon>50 kb inversion clade</taxon>
        <taxon>NPAAA clade</taxon>
        <taxon>indigoferoid/millettioid clade</taxon>
        <taxon>Phaseoleae</taxon>
        <taxon>Cajanus</taxon>
    </lineage>
</organism>
<dbReference type="AlphaFoldDB" id="A0A151U9D5"/>
<evidence type="ECO:0000313" key="1">
    <source>
        <dbReference type="EMBL" id="KYP75935.1"/>
    </source>
</evidence>
<dbReference type="Gramene" id="C.cajan_19574.t">
    <property type="protein sequence ID" value="C.cajan_19574.t.cds1"/>
    <property type="gene ID" value="C.cajan_19574"/>
</dbReference>
<sequence>MRRTSSAVVLDPSAAMRSLSSALEILPSPFLSNLLKILRTSSSMASPREDSVC</sequence>
<accession>A0A151U9D5</accession>
<dbReference type="Proteomes" id="UP000075243">
    <property type="component" value="Chromosome 1"/>
</dbReference>
<dbReference type="EMBL" id="CM003603">
    <property type="protein sequence ID" value="KYP75935.1"/>
    <property type="molecule type" value="Genomic_DNA"/>
</dbReference>